<dbReference type="InterPro" id="IPR001279">
    <property type="entry name" value="Metallo-B-lactamas"/>
</dbReference>
<dbReference type="InterPro" id="IPR035681">
    <property type="entry name" value="ComA-like_MBL"/>
</dbReference>
<dbReference type="SMART" id="SM00849">
    <property type="entry name" value="Lactamase_B"/>
    <property type="match status" value="1"/>
</dbReference>
<dbReference type="PANTHER" id="PTHR30619:SF1">
    <property type="entry name" value="RECOMBINATION PROTEIN 2"/>
    <property type="match status" value="1"/>
</dbReference>
<feature type="transmembrane region" description="Helical" evidence="6">
    <location>
        <begin position="58"/>
        <end position="76"/>
    </location>
</feature>
<protein>
    <submittedName>
        <fullName evidence="8">DNA internalization-related competence protein ComEC/Rec2</fullName>
    </submittedName>
</protein>
<dbReference type="Pfam" id="PF03772">
    <property type="entry name" value="Competence"/>
    <property type="match status" value="1"/>
</dbReference>
<dbReference type="RefSeq" id="WP_316703201.1">
    <property type="nucleotide sequence ID" value="NZ_CP136336.1"/>
</dbReference>
<evidence type="ECO:0000256" key="4">
    <source>
        <dbReference type="ARBA" id="ARBA00022989"/>
    </source>
</evidence>
<dbReference type="InterPro" id="IPR052159">
    <property type="entry name" value="Competence_DNA_uptake"/>
</dbReference>
<dbReference type="InterPro" id="IPR004797">
    <property type="entry name" value="Competence_ComEC/Rec2"/>
</dbReference>
<dbReference type="InterPro" id="IPR025405">
    <property type="entry name" value="DUF4131"/>
</dbReference>
<name>A0ABZ0CZB6_9BURK</name>
<reference evidence="8 9" key="1">
    <citation type="submission" date="2023-10" db="EMBL/GenBank/DDBJ databases">
        <title>Bacteria for the degradation of biodegradable plastic PBAT(Polybutylene adipate terephthalate).</title>
        <authorList>
            <person name="Weon H.-Y."/>
            <person name="Yeon J."/>
        </authorList>
    </citation>
    <scope>NUCLEOTIDE SEQUENCE [LARGE SCALE GENOMIC DNA]</scope>
    <source>
        <strain evidence="8 9">SBD 7-3</strain>
    </source>
</reference>
<proteinExistence type="predicted"/>
<gene>
    <name evidence="8" type="ORF">RXV79_09580</name>
</gene>
<dbReference type="PANTHER" id="PTHR30619">
    <property type="entry name" value="DNA INTERNALIZATION/COMPETENCE PROTEIN COMEC/REC2"/>
    <property type="match status" value="1"/>
</dbReference>
<feature type="transmembrane region" description="Helical" evidence="6">
    <location>
        <begin position="473"/>
        <end position="491"/>
    </location>
</feature>
<keyword evidence="5 6" id="KW-0472">Membrane</keyword>
<dbReference type="CDD" id="cd07731">
    <property type="entry name" value="ComA-like_MBL-fold"/>
    <property type="match status" value="1"/>
</dbReference>
<evidence type="ECO:0000313" key="8">
    <source>
        <dbReference type="EMBL" id="WOB10294.1"/>
    </source>
</evidence>
<evidence type="ECO:0000259" key="7">
    <source>
        <dbReference type="SMART" id="SM00849"/>
    </source>
</evidence>
<feature type="transmembrane region" description="Helical" evidence="6">
    <location>
        <begin position="440"/>
        <end position="461"/>
    </location>
</feature>
<keyword evidence="4 6" id="KW-1133">Transmembrane helix</keyword>
<evidence type="ECO:0000313" key="9">
    <source>
        <dbReference type="Proteomes" id="UP001303946"/>
    </source>
</evidence>
<dbReference type="SUPFAM" id="SSF56281">
    <property type="entry name" value="Metallo-hydrolase/oxidoreductase"/>
    <property type="match status" value="1"/>
</dbReference>
<keyword evidence="3 6" id="KW-0812">Transmembrane</keyword>
<dbReference type="Proteomes" id="UP001303946">
    <property type="component" value="Chromosome"/>
</dbReference>
<feature type="transmembrane region" description="Helical" evidence="6">
    <location>
        <begin position="33"/>
        <end position="51"/>
    </location>
</feature>
<dbReference type="Gene3D" id="3.60.15.10">
    <property type="entry name" value="Ribonuclease Z/Hydroxyacylglutathione hydrolase-like"/>
    <property type="match status" value="1"/>
</dbReference>
<dbReference type="Pfam" id="PF00753">
    <property type="entry name" value="Lactamase_B"/>
    <property type="match status" value="1"/>
</dbReference>
<evidence type="ECO:0000256" key="2">
    <source>
        <dbReference type="ARBA" id="ARBA00022475"/>
    </source>
</evidence>
<evidence type="ECO:0000256" key="1">
    <source>
        <dbReference type="ARBA" id="ARBA00004651"/>
    </source>
</evidence>
<organism evidence="8 9">
    <name type="scientific">Piscinibacter gummiphilus</name>
    <dbReference type="NCBI Taxonomy" id="946333"/>
    <lineage>
        <taxon>Bacteria</taxon>
        <taxon>Pseudomonadati</taxon>
        <taxon>Pseudomonadota</taxon>
        <taxon>Betaproteobacteria</taxon>
        <taxon>Burkholderiales</taxon>
        <taxon>Sphaerotilaceae</taxon>
        <taxon>Piscinibacter</taxon>
    </lineage>
</organism>
<sequence length="802" mass="87053">MGGKQRARHAAGMGLAWLAGVAAQLHERALLPLEAYQTLVLGALLGIAVGWRWQRLRVLWIVAALAAGMGASGWRATLRLADALPAAIEGHDVELVGVVASLPQRSAAGLRFRFDVESATLQGQAVQVPTKVALGWYVGWHEDGGLSDPQLSLRAGQRWRFVARLRQPHGNVNPHGFDYELYLFEQGLRATGYVRANDRAAPQMLDASAGRWVDRLRQRVRDDIDAQVSDPRSAGVLAALAVGDQSAIEREDWQLFRNTGVAHLMSISGLHVTMFAWLAGLAVAAVWRRSARAVHLWPAPWAGRVGGLLAATAYAVFAGWGVPAQRTVWMLATVTLLHLSGRRWPWAMVLLVAAVVVSALDPWALLQPGFWLSFVAVGLLMASEPVQRAAERAPAQRWWPRLWEAARGGLRTQLVATLGLTPLSLVFFQQVSLVGFVANLVAIPLVTLVITPLALLGVALAPLWRVGALVQEALSQGLAWLGAMPGAVWLVPAAPLWAQAAGLAGAALLVLPLPWRMRLFAVPLVMPLLLPVPARPEAGRYEMLAVDVGQGTAVLVRTAKHLLVYDAGPQYSRESDAGERVLLPLLHARGETRVDRLVLSHRDLDHVGGARPLLHGLPVDELLSSLEDAHPIRALARRPVRCAAGQRWAWDGVQFEVLHPRVDDYERSLKSNAMSCVVKVSGPQGTLLLTGDIERQQEGELLATASAGALRSDVLLVPHHGSRTSSTAAFLDAVAPKVAIVQAGYRNRFGHPVDEVIGRLKARGVHIETSAACGAWRWNGADSTCERDRARRYWHHPLTRGE</sequence>
<dbReference type="NCBIfam" id="TIGR00360">
    <property type="entry name" value="ComEC_N-term"/>
    <property type="match status" value="1"/>
</dbReference>
<dbReference type="Pfam" id="PF13567">
    <property type="entry name" value="DUF4131"/>
    <property type="match status" value="1"/>
</dbReference>
<dbReference type="InterPro" id="IPR036866">
    <property type="entry name" value="RibonucZ/Hydroxyglut_hydro"/>
</dbReference>
<dbReference type="NCBIfam" id="TIGR00361">
    <property type="entry name" value="ComEC_Rec2"/>
    <property type="match status" value="1"/>
</dbReference>
<dbReference type="EMBL" id="CP136336">
    <property type="protein sequence ID" value="WOB10294.1"/>
    <property type="molecule type" value="Genomic_DNA"/>
</dbReference>
<dbReference type="InterPro" id="IPR004477">
    <property type="entry name" value="ComEC_N"/>
</dbReference>
<keyword evidence="9" id="KW-1185">Reference proteome</keyword>
<feature type="transmembrane region" description="Helical" evidence="6">
    <location>
        <begin position="346"/>
        <end position="364"/>
    </location>
</feature>
<feature type="transmembrane region" description="Helical" evidence="6">
    <location>
        <begin position="299"/>
        <end position="317"/>
    </location>
</feature>
<feature type="transmembrane region" description="Helical" evidence="6">
    <location>
        <begin position="264"/>
        <end position="287"/>
    </location>
</feature>
<accession>A0ABZ0CZB6</accession>
<evidence type="ECO:0000256" key="6">
    <source>
        <dbReference type="SAM" id="Phobius"/>
    </source>
</evidence>
<evidence type="ECO:0000256" key="5">
    <source>
        <dbReference type="ARBA" id="ARBA00023136"/>
    </source>
</evidence>
<feature type="domain" description="Metallo-beta-lactamase" evidence="7">
    <location>
        <begin position="550"/>
        <end position="745"/>
    </location>
</feature>
<evidence type="ECO:0000256" key="3">
    <source>
        <dbReference type="ARBA" id="ARBA00022692"/>
    </source>
</evidence>
<comment type="subcellular location">
    <subcellularLocation>
        <location evidence="1">Cell membrane</location>
        <topology evidence="1">Multi-pass membrane protein</topology>
    </subcellularLocation>
</comment>
<keyword evidence="2" id="KW-1003">Cell membrane</keyword>